<dbReference type="RefSeq" id="WP_209999357.1">
    <property type="nucleotide sequence ID" value="NZ_BAAAJY010000005.1"/>
</dbReference>
<evidence type="ECO:0000313" key="4">
    <source>
        <dbReference type="Proteomes" id="UP001296993"/>
    </source>
</evidence>
<evidence type="ECO:0000256" key="1">
    <source>
        <dbReference type="SAM" id="SignalP"/>
    </source>
</evidence>
<dbReference type="SUPFAM" id="SSF55166">
    <property type="entry name" value="Hedgehog/DD-peptidase"/>
    <property type="match status" value="1"/>
</dbReference>
<dbReference type="Pfam" id="PF02557">
    <property type="entry name" value="VanY"/>
    <property type="match status" value="1"/>
</dbReference>
<dbReference type="InterPro" id="IPR052179">
    <property type="entry name" value="DD-CPase-like"/>
</dbReference>
<dbReference type="EC" id="3.4.16.4" evidence="3"/>
<dbReference type="InterPro" id="IPR009045">
    <property type="entry name" value="Zn_M74/Hedgehog-like"/>
</dbReference>
<proteinExistence type="predicted"/>
<comment type="caution">
    <text evidence="3">The sequence shown here is derived from an EMBL/GenBank/DDBJ whole genome shotgun (WGS) entry which is preliminary data.</text>
</comment>
<dbReference type="CDD" id="cd14852">
    <property type="entry name" value="LD-carboxypeptidase"/>
    <property type="match status" value="1"/>
</dbReference>
<feature type="domain" description="D-alanyl-D-alanine carboxypeptidase-like core" evidence="2">
    <location>
        <begin position="86"/>
        <end position="214"/>
    </location>
</feature>
<dbReference type="GO" id="GO:0009002">
    <property type="term" value="F:serine-type D-Ala-D-Ala carboxypeptidase activity"/>
    <property type="evidence" value="ECO:0007669"/>
    <property type="project" value="UniProtKB-EC"/>
</dbReference>
<feature type="signal peptide" evidence="1">
    <location>
        <begin position="1"/>
        <end position="24"/>
    </location>
</feature>
<organism evidence="3 4">
    <name type="scientific">Paeniglutamicibacter kerguelensis</name>
    <dbReference type="NCBI Taxonomy" id="254788"/>
    <lineage>
        <taxon>Bacteria</taxon>
        <taxon>Bacillati</taxon>
        <taxon>Actinomycetota</taxon>
        <taxon>Actinomycetes</taxon>
        <taxon>Micrococcales</taxon>
        <taxon>Micrococcaceae</taxon>
        <taxon>Paeniglutamicibacter</taxon>
    </lineage>
</organism>
<evidence type="ECO:0000259" key="2">
    <source>
        <dbReference type="Pfam" id="PF02557"/>
    </source>
</evidence>
<sequence>MSSFRLGVPALLLVAGLLVSGVAAAPAAIAAPAIPSVGFEKQPKAPSANELTKDPASLLVLVNRENALDPANYKPRDLRTVAGSDSQLRDEAATALESLLKAGRKDSRSLTVLSAYRSYDRQAALFNQYKARYGVEFATRISAPAGTSEHQLGLATDLGSRNSSCDLKACYGETPEGKWLAENVERFGFIIRYPADGEKVTGYKYEPWHLRYVGVEQARAMKASGSKTFEEYHARLVKATKVKPLTAEQIKQQRESLLILRFLPPYRDWSVGYDFAR</sequence>
<keyword evidence="3" id="KW-0645">Protease</keyword>
<evidence type="ECO:0000313" key="3">
    <source>
        <dbReference type="EMBL" id="MBP2387202.1"/>
    </source>
</evidence>
<keyword evidence="1" id="KW-0732">Signal</keyword>
<dbReference type="InterPro" id="IPR058193">
    <property type="entry name" value="VanY/YodJ_core_dom"/>
</dbReference>
<reference evidence="3 4" key="1">
    <citation type="submission" date="2021-03" db="EMBL/GenBank/DDBJ databases">
        <title>Sequencing the genomes of 1000 actinobacteria strains.</title>
        <authorList>
            <person name="Klenk H.-P."/>
        </authorList>
    </citation>
    <scope>NUCLEOTIDE SEQUENCE [LARGE SCALE GENOMIC DNA]</scope>
    <source>
        <strain evidence="3 4">DSM 15797</strain>
    </source>
</reference>
<keyword evidence="3" id="KW-0121">Carboxypeptidase</keyword>
<dbReference type="Proteomes" id="UP001296993">
    <property type="component" value="Unassembled WGS sequence"/>
</dbReference>
<gene>
    <name evidence="3" type="ORF">JOF47_002713</name>
</gene>
<dbReference type="PANTHER" id="PTHR34385:SF1">
    <property type="entry name" value="PEPTIDOGLYCAN L-ALANYL-D-GLUTAMATE ENDOPEPTIDASE CWLK"/>
    <property type="match status" value="1"/>
</dbReference>
<dbReference type="PANTHER" id="PTHR34385">
    <property type="entry name" value="D-ALANYL-D-ALANINE CARBOXYPEPTIDASE"/>
    <property type="match status" value="1"/>
</dbReference>
<dbReference type="InterPro" id="IPR003709">
    <property type="entry name" value="VanY-like_core_dom"/>
</dbReference>
<feature type="chain" id="PRO_5045481729" evidence="1">
    <location>
        <begin position="25"/>
        <end position="277"/>
    </location>
</feature>
<dbReference type="Gene3D" id="3.30.1380.10">
    <property type="match status" value="1"/>
</dbReference>
<protein>
    <submittedName>
        <fullName evidence="3">D-alanyl-D-alanine carboxypeptidase</fullName>
        <ecNumber evidence="3">3.4.16.4</ecNumber>
    </submittedName>
</protein>
<name>A0ABS4XFI3_9MICC</name>
<dbReference type="EMBL" id="JAGIOF010000001">
    <property type="protein sequence ID" value="MBP2387202.1"/>
    <property type="molecule type" value="Genomic_DNA"/>
</dbReference>
<keyword evidence="4" id="KW-1185">Reference proteome</keyword>
<accession>A0ABS4XFI3</accession>
<keyword evidence="3" id="KW-0378">Hydrolase</keyword>